<evidence type="ECO:0000313" key="9">
    <source>
        <dbReference type="Proteomes" id="UP000289718"/>
    </source>
</evidence>
<accession>A0A4Q1AYC0</accession>
<dbReference type="SFLD" id="SFLDG01086">
    <property type="entry name" value="elongater_protein-like"/>
    <property type="match status" value="1"/>
</dbReference>
<proteinExistence type="predicted"/>
<dbReference type="CDD" id="cd01335">
    <property type="entry name" value="Radical_SAM"/>
    <property type="match status" value="1"/>
</dbReference>
<dbReference type="GO" id="GO:0003824">
    <property type="term" value="F:catalytic activity"/>
    <property type="evidence" value="ECO:0007669"/>
    <property type="project" value="InterPro"/>
</dbReference>
<evidence type="ECO:0000256" key="1">
    <source>
        <dbReference type="ARBA" id="ARBA00001966"/>
    </source>
</evidence>
<evidence type="ECO:0000256" key="4">
    <source>
        <dbReference type="ARBA" id="ARBA00022723"/>
    </source>
</evidence>
<dbReference type="GO" id="GO:0046872">
    <property type="term" value="F:metal ion binding"/>
    <property type="evidence" value="ECO:0007669"/>
    <property type="project" value="UniProtKB-KW"/>
</dbReference>
<evidence type="ECO:0000256" key="5">
    <source>
        <dbReference type="ARBA" id="ARBA00023004"/>
    </source>
</evidence>
<dbReference type="InterPro" id="IPR005911">
    <property type="entry name" value="YhcC-like"/>
</dbReference>
<name>A0A4Q1AYC0_9BACT</name>
<sequence>MVTISLQNKNLKRQKTKNVLTIGRYFKNKFGHKVYKVPISIGGFTCPNIDGTVAKGGCTFCENDSFSPNLQEKKPKFKLNPNIKENPFLENQLKQLEMQFNATKDRLSNKFGVKKYLVYFQSFTNTYAPIETLKALYTKALSFENVMGLSIGTRTDCMTDEILDFLVDLSKDKEIWVEYGIQSFYDETLEKINRGDDASNMRYWIKRTKEKGLNVCGHLIYGLPDENQEMMLKTFEETVKLKVDSIKFHPLYVVKNTLLTKQYKKGLFTPISEDLYIDTVVKSIKKLPENISVQRITAGIEDSSLLAPMWCKNKHEQIFKIRKALLKEGLKY</sequence>
<keyword evidence="6" id="KW-0411">Iron-sulfur</keyword>
<keyword evidence="3" id="KW-0949">S-adenosyl-L-methionine</keyword>
<dbReference type="EMBL" id="NXIE01000002">
    <property type="protein sequence ID" value="RXK13370.1"/>
    <property type="molecule type" value="Genomic_DNA"/>
</dbReference>
<keyword evidence="9" id="KW-1185">Reference proteome</keyword>
<dbReference type="SUPFAM" id="SSF102114">
    <property type="entry name" value="Radical SAM enzymes"/>
    <property type="match status" value="1"/>
</dbReference>
<protein>
    <submittedName>
        <fullName evidence="8">TIGR01212 family radical SAM protein</fullName>
    </submittedName>
</protein>
<evidence type="ECO:0000313" key="8">
    <source>
        <dbReference type="EMBL" id="RXK13370.1"/>
    </source>
</evidence>
<dbReference type="Gene3D" id="3.80.30.20">
    <property type="entry name" value="tm_1862 like domain"/>
    <property type="match status" value="1"/>
</dbReference>
<keyword evidence="2" id="KW-0004">4Fe-4S</keyword>
<evidence type="ECO:0000256" key="3">
    <source>
        <dbReference type="ARBA" id="ARBA00022691"/>
    </source>
</evidence>
<comment type="cofactor">
    <cofactor evidence="1">
        <name>[4Fe-4S] cluster</name>
        <dbReference type="ChEBI" id="CHEBI:49883"/>
    </cofactor>
</comment>
<reference evidence="8 9" key="1">
    <citation type="submission" date="2017-09" db="EMBL/GenBank/DDBJ databases">
        <title>Genomics of the genus Arcobacter.</title>
        <authorList>
            <person name="Perez-Cataluna A."/>
            <person name="Figueras M.J."/>
            <person name="Salas-Masso N."/>
        </authorList>
    </citation>
    <scope>NUCLEOTIDE SEQUENCE [LARGE SCALE GENOMIC DNA]</scope>
    <source>
        <strain evidence="8 9">F156-34</strain>
    </source>
</reference>
<dbReference type="PANTHER" id="PTHR11135">
    <property type="entry name" value="HISTONE ACETYLTRANSFERASE-RELATED"/>
    <property type="match status" value="1"/>
</dbReference>
<feature type="domain" description="Radical SAM core" evidence="7">
    <location>
        <begin position="29"/>
        <end position="301"/>
    </location>
</feature>
<dbReference type="SMART" id="SM00729">
    <property type="entry name" value="Elp3"/>
    <property type="match status" value="1"/>
</dbReference>
<dbReference type="GO" id="GO:0051539">
    <property type="term" value="F:4 iron, 4 sulfur cluster binding"/>
    <property type="evidence" value="ECO:0007669"/>
    <property type="project" value="UniProtKB-KW"/>
</dbReference>
<dbReference type="InterPro" id="IPR006638">
    <property type="entry name" value="Elp3/MiaA/NifB-like_rSAM"/>
</dbReference>
<gene>
    <name evidence="8" type="ORF">CP965_06095</name>
</gene>
<dbReference type="InterPro" id="IPR007197">
    <property type="entry name" value="rSAM"/>
</dbReference>
<keyword evidence="4" id="KW-0479">Metal-binding</keyword>
<dbReference type="OrthoDB" id="9801689at2"/>
<dbReference type="InterPro" id="IPR023404">
    <property type="entry name" value="rSAM_horseshoe"/>
</dbReference>
<keyword evidence="5" id="KW-0408">Iron</keyword>
<evidence type="ECO:0000256" key="6">
    <source>
        <dbReference type="ARBA" id="ARBA00023014"/>
    </source>
</evidence>
<dbReference type="InterPro" id="IPR058240">
    <property type="entry name" value="rSAM_sf"/>
</dbReference>
<dbReference type="RefSeq" id="WP_129061192.1">
    <property type="nucleotide sequence ID" value="NZ_NXIE01000002.1"/>
</dbReference>
<dbReference type="AlphaFoldDB" id="A0A4Q1AYC0"/>
<dbReference type="Pfam" id="PF16199">
    <property type="entry name" value="Radical_SAM_C"/>
    <property type="match status" value="1"/>
</dbReference>
<dbReference type="Proteomes" id="UP000289718">
    <property type="component" value="Unassembled WGS sequence"/>
</dbReference>
<evidence type="ECO:0000259" key="7">
    <source>
        <dbReference type="PROSITE" id="PS51918"/>
    </source>
</evidence>
<organism evidence="8 9">
    <name type="scientific">Halarcobacter mediterraneus</name>
    <dbReference type="NCBI Taxonomy" id="2023153"/>
    <lineage>
        <taxon>Bacteria</taxon>
        <taxon>Pseudomonadati</taxon>
        <taxon>Campylobacterota</taxon>
        <taxon>Epsilonproteobacteria</taxon>
        <taxon>Campylobacterales</taxon>
        <taxon>Arcobacteraceae</taxon>
        <taxon>Halarcobacter</taxon>
    </lineage>
</organism>
<evidence type="ECO:0000256" key="2">
    <source>
        <dbReference type="ARBA" id="ARBA00022485"/>
    </source>
</evidence>
<dbReference type="InterPro" id="IPR039661">
    <property type="entry name" value="ELP3"/>
</dbReference>
<dbReference type="PANTHER" id="PTHR11135:SF1">
    <property type="entry name" value="PROTEIN YHCC"/>
    <property type="match status" value="1"/>
</dbReference>
<dbReference type="SFLD" id="SFLDS00029">
    <property type="entry name" value="Radical_SAM"/>
    <property type="match status" value="1"/>
</dbReference>
<dbReference type="Pfam" id="PF04055">
    <property type="entry name" value="Radical_SAM"/>
    <property type="match status" value="1"/>
</dbReference>
<dbReference type="NCBIfam" id="TIGR01212">
    <property type="entry name" value="TIGR01212 family radical SAM protein"/>
    <property type="match status" value="1"/>
</dbReference>
<dbReference type="InterPro" id="IPR032432">
    <property type="entry name" value="Radical_SAM_C"/>
</dbReference>
<dbReference type="PROSITE" id="PS51918">
    <property type="entry name" value="RADICAL_SAM"/>
    <property type="match status" value="1"/>
</dbReference>
<dbReference type="SFLD" id="SFLDG01091">
    <property type="entry name" value="uncharacterized_CHP01210-like"/>
    <property type="match status" value="1"/>
</dbReference>
<comment type="caution">
    <text evidence="8">The sequence shown here is derived from an EMBL/GenBank/DDBJ whole genome shotgun (WGS) entry which is preliminary data.</text>
</comment>